<comment type="caution">
    <text evidence="1">The sequence shown here is derived from an EMBL/GenBank/DDBJ whole genome shotgun (WGS) entry which is preliminary data.</text>
</comment>
<protein>
    <submittedName>
        <fullName evidence="1">Uncharacterized protein</fullName>
    </submittedName>
</protein>
<dbReference type="AlphaFoldDB" id="A0A371J2G3"/>
<organism evidence="1 2">
    <name type="scientific">Romboutsia weinsteinii</name>
    <dbReference type="NCBI Taxonomy" id="2020949"/>
    <lineage>
        <taxon>Bacteria</taxon>
        <taxon>Bacillati</taxon>
        <taxon>Bacillota</taxon>
        <taxon>Clostridia</taxon>
        <taxon>Peptostreptococcales</taxon>
        <taxon>Peptostreptococcaceae</taxon>
        <taxon>Romboutsia</taxon>
    </lineage>
</organism>
<evidence type="ECO:0000313" key="1">
    <source>
        <dbReference type="EMBL" id="RDY26992.1"/>
    </source>
</evidence>
<evidence type="ECO:0000313" key="2">
    <source>
        <dbReference type="Proteomes" id="UP000215694"/>
    </source>
</evidence>
<dbReference type="EMBL" id="NOJY02000017">
    <property type="protein sequence ID" value="RDY26992.1"/>
    <property type="molecule type" value="Genomic_DNA"/>
</dbReference>
<sequence>MKYWAFRAGQIIDIQDIPEQGIKFVTIATDPENIYTATRLIASDKTLVMDPNHEEITLDDLNVGDDVFVYHSMAMTMSIPPQTQAFVIEVRN</sequence>
<keyword evidence="2" id="KW-1185">Reference proteome</keyword>
<accession>A0A371J2G3</accession>
<dbReference type="Proteomes" id="UP000215694">
    <property type="component" value="Unassembled WGS sequence"/>
</dbReference>
<dbReference type="RefSeq" id="WP_094366941.1">
    <property type="nucleotide sequence ID" value="NZ_NOJY02000017.1"/>
</dbReference>
<dbReference type="OrthoDB" id="2029085at2"/>
<name>A0A371J2G3_9FIRM</name>
<proteinExistence type="predicted"/>
<gene>
    <name evidence="1" type="ORF">CHL78_011010</name>
</gene>
<reference evidence="1 2" key="1">
    <citation type="journal article" date="2017" name="Genome Announc.">
        <title>Draft Genome Sequence of Romboutsia weinsteinii sp. nov. Strain CCRI-19649(T) Isolated from Surface Water.</title>
        <authorList>
            <person name="Maheux A.F."/>
            <person name="Boudreau D.K."/>
            <person name="Berube E."/>
            <person name="Boissinot M."/>
            <person name="Cantin P."/>
            <person name="Raymond F."/>
            <person name="Corbeil J."/>
            <person name="Omar R.F."/>
            <person name="Bergeron M.G."/>
        </authorList>
    </citation>
    <scope>NUCLEOTIDE SEQUENCE [LARGE SCALE GENOMIC DNA]</scope>
    <source>
        <strain evidence="1 2">CCRI-19649</strain>
    </source>
</reference>